<accession>A0ABT4A038</accession>
<sequence>MAHDLQQPLHLALRGRRQRLEAHAAFSRHEDAVRYQRAAVVQLAVPVVAAVGGVLLLGESLTPRLVGAGSALLCGVFLALLARQRKAPAPSR</sequence>
<protein>
    <submittedName>
        <fullName evidence="2">Uncharacterized protein</fullName>
    </submittedName>
</protein>
<name>A0ABT4A038_9BACT</name>
<dbReference type="EMBL" id="JAPNKA010000001">
    <property type="protein sequence ID" value="MCY1074317.1"/>
    <property type="molecule type" value="Genomic_DNA"/>
</dbReference>
<dbReference type="SUPFAM" id="SSF103481">
    <property type="entry name" value="Multidrug resistance efflux transporter EmrE"/>
    <property type="match status" value="1"/>
</dbReference>
<dbReference type="InterPro" id="IPR037185">
    <property type="entry name" value="EmrE-like"/>
</dbReference>
<evidence type="ECO:0000313" key="2">
    <source>
        <dbReference type="EMBL" id="MCY1074317.1"/>
    </source>
</evidence>
<organism evidence="2 3">
    <name type="scientific">Archangium lansingense</name>
    <dbReference type="NCBI Taxonomy" id="2995310"/>
    <lineage>
        <taxon>Bacteria</taxon>
        <taxon>Pseudomonadati</taxon>
        <taxon>Myxococcota</taxon>
        <taxon>Myxococcia</taxon>
        <taxon>Myxococcales</taxon>
        <taxon>Cystobacterineae</taxon>
        <taxon>Archangiaceae</taxon>
        <taxon>Archangium</taxon>
    </lineage>
</organism>
<keyword evidence="1" id="KW-0472">Membrane</keyword>
<gene>
    <name evidence="2" type="ORF">OV287_07445</name>
</gene>
<keyword evidence="3" id="KW-1185">Reference proteome</keyword>
<dbReference type="Proteomes" id="UP001207654">
    <property type="component" value="Unassembled WGS sequence"/>
</dbReference>
<proteinExistence type="predicted"/>
<feature type="transmembrane region" description="Helical" evidence="1">
    <location>
        <begin position="64"/>
        <end position="82"/>
    </location>
</feature>
<dbReference type="RefSeq" id="WP_267533291.1">
    <property type="nucleotide sequence ID" value="NZ_JAPNKA010000001.1"/>
</dbReference>
<feature type="transmembrane region" description="Helical" evidence="1">
    <location>
        <begin position="38"/>
        <end position="58"/>
    </location>
</feature>
<evidence type="ECO:0000313" key="3">
    <source>
        <dbReference type="Proteomes" id="UP001207654"/>
    </source>
</evidence>
<keyword evidence="1" id="KW-1133">Transmembrane helix</keyword>
<comment type="caution">
    <text evidence="2">The sequence shown here is derived from an EMBL/GenBank/DDBJ whole genome shotgun (WGS) entry which is preliminary data.</text>
</comment>
<evidence type="ECO:0000256" key="1">
    <source>
        <dbReference type="SAM" id="Phobius"/>
    </source>
</evidence>
<reference evidence="2 3" key="1">
    <citation type="submission" date="2022-11" db="EMBL/GenBank/DDBJ databases">
        <title>Minimal conservation of predation-associated metabolite biosynthetic gene clusters underscores biosynthetic potential of Myxococcota including descriptions for ten novel species: Archangium lansinium sp. nov., Myxococcus landrumus sp. nov., Nannocystis bai.</title>
        <authorList>
            <person name="Ahearne A."/>
            <person name="Stevens C."/>
            <person name="Phillips K."/>
        </authorList>
    </citation>
    <scope>NUCLEOTIDE SEQUENCE [LARGE SCALE GENOMIC DNA]</scope>
    <source>
        <strain evidence="2 3">MIWBW</strain>
    </source>
</reference>
<keyword evidence="1" id="KW-0812">Transmembrane</keyword>